<dbReference type="EMBL" id="UYSL01019916">
    <property type="protein sequence ID" value="VDL71288.1"/>
    <property type="molecule type" value="Genomic_DNA"/>
</dbReference>
<evidence type="ECO:0000313" key="7">
    <source>
        <dbReference type="EMBL" id="VDL71288.1"/>
    </source>
</evidence>
<dbReference type="SUPFAM" id="SSF51445">
    <property type="entry name" value="(Trans)glycosidases"/>
    <property type="match status" value="1"/>
</dbReference>
<feature type="signal peptide" evidence="5">
    <location>
        <begin position="1"/>
        <end position="20"/>
    </location>
</feature>
<dbReference type="InterPro" id="IPR017853">
    <property type="entry name" value="GH"/>
</dbReference>
<evidence type="ECO:0000256" key="5">
    <source>
        <dbReference type="SAM" id="SignalP"/>
    </source>
</evidence>
<evidence type="ECO:0000256" key="1">
    <source>
        <dbReference type="ARBA" id="ARBA00009809"/>
    </source>
</evidence>
<accession>A0A158QY07</accession>
<feature type="chain" id="PRO_5043135698" evidence="5">
    <location>
        <begin position="21"/>
        <end position="478"/>
    </location>
</feature>
<name>A0A158QY07_NIPBR</name>
<evidence type="ECO:0000256" key="3">
    <source>
        <dbReference type="ARBA" id="ARBA00022801"/>
    </source>
</evidence>
<dbReference type="PANTHER" id="PTHR23421">
    <property type="entry name" value="BETA-GALACTOSIDASE RELATED"/>
    <property type="match status" value="1"/>
</dbReference>
<dbReference type="GO" id="GO:0004553">
    <property type="term" value="F:hydrolase activity, hydrolyzing O-glycosyl compounds"/>
    <property type="evidence" value="ECO:0007669"/>
    <property type="project" value="InterPro"/>
</dbReference>
<keyword evidence="8" id="KW-1185">Reference proteome</keyword>
<feature type="domain" description="Glycoside hydrolase 35 catalytic" evidence="6">
    <location>
        <begin position="32"/>
        <end position="351"/>
    </location>
</feature>
<dbReference type="PRINTS" id="PR00742">
    <property type="entry name" value="GLHYDRLASE35"/>
</dbReference>
<gene>
    <name evidence="7" type="ORF">NBR_LOCUS7699</name>
</gene>
<reference evidence="7 8" key="2">
    <citation type="submission" date="2018-11" db="EMBL/GenBank/DDBJ databases">
        <authorList>
            <consortium name="Pathogen Informatics"/>
        </authorList>
    </citation>
    <scope>NUCLEOTIDE SEQUENCE [LARGE SCALE GENOMIC DNA]</scope>
</reference>
<evidence type="ECO:0000259" key="6">
    <source>
        <dbReference type="Pfam" id="PF01301"/>
    </source>
</evidence>
<keyword evidence="3" id="KW-0378">Hydrolase</keyword>
<dbReference type="Gene3D" id="3.20.20.80">
    <property type="entry name" value="Glycosidases"/>
    <property type="match status" value="1"/>
</dbReference>
<dbReference type="Proteomes" id="UP000271162">
    <property type="component" value="Unassembled WGS sequence"/>
</dbReference>
<protein>
    <submittedName>
        <fullName evidence="9">Glyco_hydro_35 domain-containing protein</fullName>
    </submittedName>
</protein>
<dbReference type="Gene3D" id="2.60.120.260">
    <property type="entry name" value="Galactose-binding domain-like"/>
    <property type="match status" value="1"/>
</dbReference>
<evidence type="ECO:0000256" key="2">
    <source>
        <dbReference type="ARBA" id="ARBA00022729"/>
    </source>
</evidence>
<dbReference type="OMA" id="TFETILM"/>
<evidence type="ECO:0000313" key="9">
    <source>
        <dbReference type="WBParaSite" id="NBR_0000769801-mRNA-1"/>
    </source>
</evidence>
<evidence type="ECO:0000313" key="8">
    <source>
        <dbReference type="Proteomes" id="UP000271162"/>
    </source>
</evidence>
<reference evidence="9" key="1">
    <citation type="submission" date="2016-04" db="UniProtKB">
        <authorList>
            <consortium name="WormBaseParasite"/>
        </authorList>
    </citation>
    <scope>IDENTIFICATION</scope>
</reference>
<sequence>MLGHCHLLVLLAGFGAGVSALRSFSIDHANNQFLKDGQPFRYISGSIHYFRTHPDQWQARLATVRAAGLNAIETYIPWNFHETYKNQYDFTGMRNFSRFFELAAQNELVVIVRPGPYICAEWENGGLPYWLLKYPNIKQRSSDAEHVFLRESLAWWDVLLPMIRPYLWKNNGPVVMVQIENEYGSYGCDHVYLRALRDNAVKNLGNDTVLFTTDPPEEIECGAIDDVYATVDFGERGLLLADEYFKIQRDANKRKGGPSVNSEAYPGWYRTWGEGGILENPSASRVLELTETLYNANASFNFYMFHGGTNFGFWNGAEKPAGLITSYDYFAPMTENGDYNVKYTTIRDFISGIEGWPNPIKPLPQRPRTFSQSNITMSKIGNWFDYETKTINQSRCVQSVVPKTFEELDQAMGFVKYSIRLNVGGSVLEGTGVHDFGYVFVNKQFQVRLLWLFPFTLLPSFFSFFSRRILIPNVTGQT</sequence>
<evidence type="ECO:0000256" key="4">
    <source>
        <dbReference type="ARBA" id="ARBA00023180"/>
    </source>
</evidence>
<dbReference type="Pfam" id="PF01301">
    <property type="entry name" value="Glyco_hydro_35"/>
    <property type="match status" value="1"/>
</dbReference>
<dbReference type="AlphaFoldDB" id="A0A158QY07"/>
<keyword evidence="2 5" id="KW-0732">Signal</keyword>
<organism evidence="9">
    <name type="scientific">Nippostrongylus brasiliensis</name>
    <name type="common">Rat hookworm</name>
    <dbReference type="NCBI Taxonomy" id="27835"/>
    <lineage>
        <taxon>Eukaryota</taxon>
        <taxon>Metazoa</taxon>
        <taxon>Ecdysozoa</taxon>
        <taxon>Nematoda</taxon>
        <taxon>Chromadorea</taxon>
        <taxon>Rhabditida</taxon>
        <taxon>Rhabditina</taxon>
        <taxon>Rhabditomorpha</taxon>
        <taxon>Strongyloidea</taxon>
        <taxon>Heligmosomidae</taxon>
        <taxon>Nippostrongylus</taxon>
    </lineage>
</organism>
<dbReference type="WBParaSite" id="NBR_0000769801-mRNA-1">
    <property type="protein sequence ID" value="NBR_0000769801-mRNA-1"/>
    <property type="gene ID" value="NBR_0000769801"/>
</dbReference>
<dbReference type="FunFam" id="3.20.20.80:FF:000017">
    <property type="entry name" value="Beta-galactosidase"/>
    <property type="match status" value="1"/>
</dbReference>
<keyword evidence="4" id="KW-0325">Glycoprotein</keyword>
<proteinExistence type="inferred from homology"/>
<dbReference type="STRING" id="27835.A0A158QY07"/>
<dbReference type="InterPro" id="IPR031330">
    <property type="entry name" value="Gly_Hdrlase_35_cat"/>
</dbReference>
<comment type="similarity">
    <text evidence="1">Belongs to the glycosyl hydrolase 35 family.</text>
</comment>
<dbReference type="InterPro" id="IPR001944">
    <property type="entry name" value="Glycoside_Hdrlase_35"/>
</dbReference>
<dbReference type="GO" id="GO:0005975">
    <property type="term" value="P:carbohydrate metabolic process"/>
    <property type="evidence" value="ECO:0007669"/>
    <property type="project" value="InterPro"/>
</dbReference>